<evidence type="ECO:0000256" key="5">
    <source>
        <dbReference type="ARBA" id="ARBA00022989"/>
    </source>
</evidence>
<dbReference type="Gene3D" id="3.40.50.300">
    <property type="entry name" value="P-loop containing nucleotide triphosphate hydrolases"/>
    <property type="match status" value="1"/>
</dbReference>
<dbReference type="OrthoDB" id="6500128at2759"/>
<gene>
    <name evidence="8" type="ORF">Amon01_000980000</name>
</gene>
<name>A0A9W6T7Y3_AMBMO</name>
<keyword evidence="5" id="KW-1133">Transmembrane helix</keyword>
<evidence type="ECO:0000256" key="4">
    <source>
        <dbReference type="ARBA" id="ARBA00022840"/>
    </source>
</evidence>
<protein>
    <submittedName>
        <fullName evidence="8">Unnamed protein product</fullName>
    </submittedName>
</protein>
<evidence type="ECO:0000256" key="7">
    <source>
        <dbReference type="SAM" id="MobiDB-lite"/>
    </source>
</evidence>
<keyword evidence="4" id="KW-0067">ATP-binding</keyword>
<feature type="compositionally biased region" description="Basic and acidic residues" evidence="7">
    <location>
        <begin position="83"/>
        <end position="96"/>
    </location>
</feature>
<dbReference type="GO" id="GO:0042626">
    <property type="term" value="F:ATPase-coupled transmembrane transporter activity"/>
    <property type="evidence" value="ECO:0007669"/>
    <property type="project" value="TreeGrafter"/>
</dbReference>
<dbReference type="GO" id="GO:0000329">
    <property type="term" value="C:fungal-type vacuole membrane"/>
    <property type="evidence" value="ECO:0007669"/>
    <property type="project" value="TreeGrafter"/>
</dbReference>
<dbReference type="EMBL" id="BSXU01013072">
    <property type="protein sequence ID" value="GME78580.1"/>
    <property type="molecule type" value="Genomic_DNA"/>
</dbReference>
<dbReference type="InterPro" id="IPR050173">
    <property type="entry name" value="ABC_transporter_C-like"/>
</dbReference>
<dbReference type="AlphaFoldDB" id="A0A9W6T7Y3"/>
<keyword evidence="3" id="KW-0547">Nucleotide-binding</keyword>
<evidence type="ECO:0000313" key="9">
    <source>
        <dbReference type="Proteomes" id="UP001165063"/>
    </source>
</evidence>
<dbReference type="SUPFAM" id="SSF52540">
    <property type="entry name" value="P-loop containing nucleoside triphosphate hydrolases"/>
    <property type="match status" value="1"/>
</dbReference>
<keyword evidence="6" id="KW-0472">Membrane</keyword>
<proteinExistence type="predicted"/>
<feature type="region of interest" description="Disordered" evidence="7">
    <location>
        <begin position="64"/>
        <end position="96"/>
    </location>
</feature>
<dbReference type="PANTHER" id="PTHR24223">
    <property type="entry name" value="ATP-BINDING CASSETTE SUB-FAMILY C"/>
    <property type="match status" value="1"/>
</dbReference>
<evidence type="ECO:0000256" key="2">
    <source>
        <dbReference type="ARBA" id="ARBA00022737"/>
    </source>
</evidence>
<evidence type="ECO:0000256" key="6">
    <source>
        <dbReference type="ARBA" id="ARBA00023136"/>
    </source>
</evidence>
<comment type="caution">
    <text evidence="8">The sequence shown here is derived from an EMBL/GenBank/DDBJ whole genome shotgun (WGS) entry which is preliminary data.</text>
</comment>
<keyword evidence="2" id="KW-0677">Repeat</keyword>
<accession>A0A9W6T7Y3</accession>
<keyword evidence="1" id="KW-0812">Transmembrane</keyword>
<keyword evidence="9" id="KW-1185">Reference proteome</keyword>
<evidence type="ECO:0000256" key="1">
    <source>
        <dbReference type="ARBA" id="ARBA00022692"/>
    </source>
</evidence>
<dbReference type="PANTHER" id="PTHR24223:SF353">
    <property type="entry name" value="ABC TRANSPORTER ATP-BINDING PROTEIN_PERMEASE VMR1-RELATED"/>
    <property type="match status" value="1"/>
</dbReference>
<evidence type="ECO:0000313" key="8">
    <source>
        <dbReference type="EMBL" id="GME78580.1"/>
    </source>
</evidence>
<dbReference type="Proteomes" id="UP001165063">
    <property type="component" value="Unassembled WGS sequence"/>
</dbReference>
<sequence length="192" mass="20987">MKNRTCILISHNVPLTVKKADYVVVMANGRVKAQGTVDELVATDAFDAEVLKSIADSKTTTAVVSTKGSSTNSDDVKDDENDESPHSKGKLIEEETKSNGSVSREVYATYFKYYATPSNLFLLISFSIGCEICNVATSWWVRVWTSASDQDSILLNATYSVAHKAASLSISSLFANAQSSNWWFTPILQSPQ</sequence>
<dbReference type="Gene3D" id="1.20.1560.10">
    <property type="entry name" value="ABC transporter type 1, transmembrane domain"/>
    <property type="match status" value="1"/>
</dbReference>
<evidence type="ECO:0000256" key="3">
    <source>
        <dbReference type="ARBA" id="ARBA00022741"/>
    </source>
</evidence>
<dbReference type="InterPro" id="IPR036640">
    <property type="entry name" value="ABC1_TM_sf"/>
</dbReference>
<feature type="compositionally biased region" description="Polar residues" evidence="7">
    <location>
        <begin position="64"/>
        <end position="73"/>
    </location>
</feature>
<organism evidence="8 9">
    <name type="scientific">Ambrosiozyma monospora</name>
    <name type="common">Yeast</name>
    <name type="synonym">Endomycopsis monosporus</name>
    <dbReference type="NCBI Taxonomy" id="43982"/>
    <lineage>
        <taxon>Eukaryota</taxon>
        <taxon>Fungi</taxon>
        <taxon>Dikarya</taxon>
        <taxon>Ascomycota</taxon>
        <taxon>Saccharomycotina</taxon>
        <taxon>Pichiomycetes</taxon>
        <taxon>Pichiales</taxon>
        <taxon>Pichiaceae</taxon>
        <taxon>Ambrosiozyma</taxon>
    </lineage>
</organism>
<reference evidence="8" key="1">
    <citation type="submission" date="2023-04" db="EMBL/GenBank/DDBJ databases">
        <title>Ambrosiozyma monospora NBRC 1965.</title>
        <authorList>
            <person name="Ichikawa N."/>
            <person name="Sato H."/>
            <person name="Tonouchi N."/>
        </authorList>
    </citation>
    <scope>NUCLEOTIDE SEQUENCE</scope>
    <source>
        <strain evidence="8">NBRC 1965</strain>
    </source>
</reference>
<dbReference type="GO" id="GO:0005524">
    <property type="term" value="F:ATP binding"/>
    <property type="evidence" value="ECO:0007669"/>
    <property type="project" value="UniProtKB-KW"/>
</dbReference>
<dbReference type="InterPro" id="IPR027417">
    <property type="entry name" value="P-loop_NTPase"/>
</dbReference>